<dbReference type="SUPFAM" id="SSF52540">
    <property type="entry name" value="P-loop containing nucleoside triphosphate hydrolases"/>
    <property type="match status" value="1"/>
</dbReference>
<evidence type="ECO:0000313" key="1">
    <source>
        <dbReference type="EMBL" id="GAA4620074.1"/>
    </source>
</evidence>
<name>A0ABP8U2G7_9ACTN</name>
<dbReference type="EMBL" id="BAABHK010000001">
    <property type="protein sequence ID" value="GAA4620074.1"/>
    <property type="molecule type" value="Genomic_DNA"/>
</dbReference>
<dbReference type="Proteomes" id="UP001501442">
    <property type="component" value="Unassembled WGS sequence"/>
</dbReference>
<keyword evidence="2" id="KW-1185">Reference proteome</keyword>
<dbReference type="Gene3D" id="3.40.50.300">
    <property type="entry name" value="P-loop containing nucleotide triphosphate hydrolases"/>
    <property type="match status" value="1"/>
</dbReference>
<evidence type="ECO:0008006" key="3">
    <source>
        <dbReference type="Google" id="ProtNLM"/>
    </source>
</evidence>
<sequence>MVTLRETPPGRPGPQRVMRRIGLWGAPGSGKTSFLAALNVAVTQSRQDWALVGVNDDSVAFLTESTSALTDRRRFPRATESMAELSWVMMSESEVRTGGRWRKEIVKVPLQFHVDLLDAPGDNFKSEARTDDDAATLKDLGFDEDESGDESRSDTERLIDNLAACDGIVYLYDPVREKEKGDAYKYFQGTLAQIARRALQDRRFDGPHLPHHLAVCITKFDEPRVYETANRRGYLTVDVDDDHMFPRVHEDNAEDLFEDLCKVSPTGSAALVRKSIKRYFHDSRVRYFATSSVGFYLGKAVRFRAADYQNVVPDGHGGHKIRGAVYPINVLEPLLWLGQQLAGPTTY</sequence>
<comment type="caution">
    <text evidence="1">The sequence shown here is derived from an EMBL/GenBank/DDBJ whole genome shotgun (WGS) entry which is preliminary data.</text>
</comment>
<proteinExistence type="predicted"/>
<organism evidence="1 2">
    <name type="scientific">Actinoallomurus vinaceus</name>
    <dbReference type="NCBI Taxonomy" id="1080074"/>
    <lineage>
        <taxon>Bacteria</taxon>
        <taxon>Bacillati</taxon>
        <taxon>Actinomycetota</taxon>
        <taxon>Actinomycetes</taxon>
        <taxon>Streptosporangiales</taxon>
        <taxon>Thermomonosporaceae</taxon>
        <taxon>Actinoallomurus</taxon>
    </lineage>
</organism>
<gene>
    <name evidence="1" type="ORF">GCM10023196_002620</name>
</gene>
<reference evidence="2" key="1">
    <citation type="journal article" date="2019" name="Int. J. Syst. Evol. Microbiol.">
        <title>The Global Catalogue of Microorganisms (GCM) 10K type strain sequencing project: providing services to taxonomists for standard genome sequencing and annotation.</title>
        <authorList>
            <consortium name="The Broad Institute Genomics Platform"/>
            <consortium name="The Broad Institute Genome Sequencing Center for Infectious Disease"/>
            <person name="Wu L."/>
            <person name="Ma J."/>
        </authorList>
    </citation>
    <scope>NUCLEOTIDE SEQUENCE [LARGE SCALE GENOMIC DNA]</scope>
    <source>
        <strain evidence="2">JCM 17939</strain>
    </source>
</reference>
<accession>A0ABP8U2G7</accession>
<protein>
    <recommendedName>
        <fullName evidence="3">ATP-binding protein</fullName>
    </recommendedName>
</protein>
<dbReference type="InterPro" id="IPR027417">
    <property type="entry name" value="P-loop_NTPase"/>
</dbReference>
<evidence type="ECO:0000313" key="2">
    <source>
        <dbReference type="Proteomes" id="UP001501442"/>
    </source>
</evidence>